<evidence type="ECO:0000313" key="4">
    <source>
        <dbReference type="Proteomes" id="UP001311915"/>
    </source>
</evidence>
<dbReference type="InterPro" id="IPR036875">
    <property type="entry name" value="Znf_CCHC_sf"/>
</dbReference>
<dbReference type="Pfam" id="PF08284">
    <property type="entry name" value="RVP_2"/>
    <property type="match status" value="1"/>
</dbReference>
<evidence type="ECO:0000256" key="1">
    <source>
        <dbReference type="PROSITE-ProRule" id="PRU00047"/>
    </source>
</evidence>
<feature type="domain" description="CCHC-type" evidence="2">
    <location>
        <begin position="179"/>
        <end position="192"/>
    </location>
</feature>
<dbReference type="Proteomes" id="UP001311915">
    <property type="component" value="Unassembled WGS sequence"/>
</dbReference>
<organism evidence="3 4">
    <name type="scientific">Solanum pinnatisectum</name>
    <name type="common">tansyleaf nightshade</name>
    <dbReference type="NCBI Taxonomy" id="50273"/>
    <lineage>
        <taxon>Eukaryota</taxon>
        <taxon>Viridiplantae</taxon>
        <taxon>Streptophyta</taxon>
        <taxon>Embryophyta</taxon>
        <taxon>Tracheophyta</taxon>
        <taxon>Spermatophyta</taxon>
        <taxon>Magnoliopsida</taxon>
        <taxon>eudicotyledons</taxon>
        <taxon>Gunneridae</taxon>
        <taxon>Pentapetalae</taxon>
        <taxon>asterids</taxon>
        <taxon>lamiids</taxon>
        <taxon>Solanales</taxon>
        <taxon>Solanaceae</taxon>
        <taxon>Solanoideae</taxon>
        <taxon>Solaneae</taxon>
        <taxon>Solanum</taxon>
    </lineage>
</organism>
<dbReference type="AlphaFoldDB" id="A0AAV9M365"/>
<evidence type="ECO:0000313" key="3">
    <source>
        <dbReference type="EMBL" id="KAK4731729.1"/>
    </source>
</evidence>
<keyword evidence="1" id="KW-0863">Zinc-finger</keyword>
<dbReference type="InterPro" id="IPR032567">
    <property type="entry name" value="RTL1-rel"/>
</dbReference>
<dbReference type="PANTHER" id="PTHR15503">
    <property type="entry name" value="LDOC1 RELATED"/>
    <property type="match status" value="1"/>
</dbReference>
<gene>
    <name evidence="3" type="ORF">R3W88_024717</name>
</gene>
<dbReference type="PANTHER" id="PTHR15503:SF45">
    <property type="entry name" value="RNA-DIRECTED DNA POLYMERASE HOMOLOG"/>
    <property type="match status" value="1"/>
</dbReference>
<dbReference type="InterPro" id="IPR001878">
    <property type="entry name" value="Znf_CCHC"/>
</dbReference>
<keyword evidence="1" id="KW-0479">Metal-binding</keyword>
<proteinExistence type="predicted"/>
<dbReference type="GO" id="GO:0003676">
    <property type="term" value="F:nucleic acid binding"/>
    <property type="evidence" value="ECO:0007669"/>
    <property type="project" value="InterPro"/>
</dbReference>
<dbReference type="SMART" id="SM00343">
    <property type="entry name" value="ZnF_C2HC"/>
    <property type="match status" value="1"/>
</dbReference>
<name>A0AAV9M365_9SOLN</name>
<dbReference type="GO" id="GO:0008270">
    <property type="term" value="F:zinc ion binding"/>
    <property type="evidence" value="ECO:0007669"/>
    <property type="project" value="UniProtKB-KW"/>
</dbReference>
<dbReference type="PROSITE" id="PS50158">
    <property type="entry name" value="ZF_CCHC"/>
    <property type="match status" value="1"/>
</dbReference>
<dbReference type="EMBL" id="JAWPEI010000003">
    <property type="protein sequence ID" value="KAK4731729.1"/>
    <property type="molecule type" value="Genomic_DNA"/>
</dbReference>
<reference evidence="3 4" key="1">
    <citation type="submission" date="2023-10" db="EMBL/GenBank/DDBJ databases">
        <title>Genome-Wide Identification Analysis in wild type Solanum Pinnatisectum Reveals Some Genes Defensing Phytophthora Infestans.</title>
        <authorList>
            <person name="Sun C."/>
        </authorList>
    </citation>
    <scope>NUCLEOTIDE SEQUENCE [LARGE SCALE GENOMIC DNA]</scope>
    <source>
        <strain evidence="3">LQN</strain>
        <tissue evidence="3">Leaf</tissue>
    </source>
</reference>
<dbReference type="SUPFAM" id="SSF57756">
    <property type="entry name" value="Retrovirus zinc finger-like domains"/>
    <property type="match status" value="1"/>
</dbReference>
<keyword evidence="1" id="KW-0862">Zinc</keyword>
<accession>A0AAV9M365</accession>
<comment type="caution">
    <text evidence="3">The sequence shown here is derived from an EMBL/GenBank/DDBJ whole genome shotgun (WGS) entry which is preliminary data.</text>
</comment>
<sequence length="362" mass="40355">MKLPCIASHLANKPSMPLMNKICLGGSVMNPLTYIGDFPEDAYEFIRERKRAKFESLKQGGMSVAEYKGKFYALAKHASMILPTEAERGFEQREGKRDRHSCDYGGAPLRTRGYSGRGYHSQSSRPIHATIPAFDVDYTGYSSSSSVHTSQGSSSRHVGYRGYSSHSGSFHSPTSRMGCFECGDMGHFVRDCLRTECGGYGGYRRSFLLLCFFETSTCIIPVFHRPGTVLFDLSLTYSYVSTYFTSSMDILCESLDLPVHISTPIGDYVVVDRVYQLCIVTLMGYDTHADLKRGCLAYLALIRDTSVETPILESIPVVSEFSEVFLINLPSLQPDCVIDFCIDIELDTQPISIPHYRIAPAE</sequence>
<keyword evidence="4" id="KW-1185">Reference proteome</keyword>
<evidence type="ECO:0000259" key="2">
    <source>
        <dbReference type="PROSITE" id="PS50158"/>
    </source>
</evidence>
<dbReference type="Pfam" id="PF00098">
    <property type="entry name" value="zf-CCHC"/>
    <property type="match status" value="1"/>
</dbReference>
<protein>
    <recommendedName>
        <fullName evidence="2">CCHC-type domain-containing protein</fullName>
    </recommendedName>
</protein>